<dbReference type="AlphaFoldDB" id="A0A191ZEN4"/>
<accession>A0A191ZEN4</accession>
<organism evidence="1 2">
    <name type="scientific">Halothiobacillus diazotrophicus</name>
    <dbReference type="NCBI Taxonomy" id="1860122"/>
    <lineage>
        <taxon>Bacteria</taxon>
        <taxon>Pseudomonadati</taxon>
        <taxon>Pseudomonadota</taxon>
        <taxon>Gammaproteobacteria</taxon>
        <taxon>Chromatiales</taxon>
        <taxon>Halothiobacillaceae</taxon>
        <taxon>Halothiobacillus</taxon>
    </lineage>
</organism>
<keyword evidence="2" id="KW-1185">Reference proteome</keyword>
<protein>
    <submittedName>
        <fullName evidence="1">Uncharacterized protein</fullName>
    </submittedName>
</protein>
<dbReference type="EMBL" id="CP016027">
    <property type="protein sequence ID" value="ANJ66320.1"/>
    <property type="molecule type" value="Genomic_DNA"/>
</dbReference>
<name>A0A191ZEN4_9GAMM</name>
<sequence length="60" mass="6500">MSGASLFIGFVCCIEDRVHSIPDTSFADEQADRARCSDTSKIGQMAGFQDVFVQALKSVL</sequence>
<evidence type="ECO:0000313" key="2">
    <source>
        <dbReference type="Proteomes" id="UP000078596"/>
    </source>
</evidence>
<proteinExistence type="predicted"/>
<dbReference type="STRING" id="1860122.A9404_02040"/>
<reference evidence="1 2" key="1">
    <citation type="submission" date="2016-06" db="EMBL/GenBank/DDBJ databases">
        <title>Insight into the functional genes involving in sulfur oxidation in Pearl River water.</title>
        <authorList>
            <person name="Luo J."/>
            <person name="Tan X."/>
            <person name="Lin W."/>
        </authorList>
    </citation>
    <scope>NUCLEOTIDE SEQUENCE [LARGE SCALE GENOMIC DNA]</scope>
    <source>
        <strain evidence="1 2">LS2</strain>
    </source>
</reference>
<dbReference type="KEGG" id="haz:A9404_02040"/>
<gene>
    <name evidence="1" type="ORF">A9404_02040</name>
</gene>
<dbReference type="Proteomes" id="UP000078596">
    <property type="component" value="Chromosome"/>
</dbReference>
<evidence type="ECO:0000313" key="1">
    <source>
        <dbReference type="EMBL" id="ANJ66320.1"/>
    </source>
</evidence>